<dbReference type="InterPro" id="IPR029069">
    <property type="entry name" value="HotDog_dom_sf"/>
</dbReference>
<evidence type="ECO:0008006" key="3">
    <source>
        <dbReference type="Google" id="ProtNLM"/>
    </source>
</evidence>
<dbReference type="Pfam" id="PF14539">
    <property type="entry name" value="DUF4442"/>
    <property type="match status" value="1"/>
</dbReference>
<dbReference type="EMBL" id="JADGIZ020000078">
    <property type="protein sequence ID" value="KAL2912050.1"/>
    <property type="molecule type" value="Genomic_DNA"/>
</dbReference>
<evidence type="ECO:0000313" key="1">
    <source>
        <dbReference type="EMBL" id="KAL2912050.1"/>
    </source>
</evidence>
<sequence>MEPTELRPAERRRARSGKKASHSLLKTWQYWSRVPFIGRWVFGWLLLFASPYTGTLSLRIHRLVAGACRASMGEWWLLRNPFRSIHAAALLNLGEAAGGFAVISWCETQEEQHRAIVTRLEIDYIKKARGVITAVCELDPSKPLLPAGQTRANARVVTDLFDAKGDLVAKTTAVWSIERVPDKRE</sequence>
<name>A0ABR4MXR4_9FUNG</name>
<evidence type="ECO:0000313" key="2">
    <source>
        <dbReference type="Proteomes" id="UP001527925"/>
    </source>
</evidence>
<proteinExistence type="predicted"/>
<accession>A0ABR4MXR4</accession>
<organism evidence="1 2">
    <name type="scientific">Polyrhizophydium stewartii</name>
    <dbReference type="NCBI Taxonomy" id="2732419"/>
    <lineage>
        <taxon>Eukaryota</taxon>
        <taxon>Fungi</taxon>
        <taxon>Fungi incertae sedis</taxon>
        <taxon>Chytridiomycota</taxon>
        <taxon>Chytridiomycota incertae sedis</taxon>
        <taxon>Chytridiomycetes</taxon>
        <taxon>Rhizophydiales</taxon>
        <taxon>Rhizophydiales incertae sedis</taxon>
        <taxon>Polyrhizophydium</taxon>
    </lineage>
</organism>
<comment type="caution">
    <text evidence="1">The sequence shown here is derived from an EMBL/GenBank/DDBJ whole genome shotgun (WGS) entry which is preliminary data.</text>
</comment>
<reference evidence="1 2" key="1">
    <citation type="submission" date="2023-09" db="EMBL/GenBank/DDBJ databases">
        <title>Pangenome analysis of Batrachochytrium dendrobatidis and related Chytrids.</title>
        <authorList>
            <person name="Yacoub M.N."/>
            <person name="Stajich J.E."/>
            <person name="James T.Y."/>
        </authorList>
    </citation>
    <scope>NUCLEOTIDE SEQUENCE [LARGE SCALE GENOMIC DNA]</scope>
    <source>
        <strain evidence="1 2">JEL0888</strain>
    </source>
</reference>
<dbReference type="CDD" id="cd03443">
    <property type="entry name" value="PaaI_thioesterase"/>
    <property type="match status" value="1"/>
</dbReference>
<keyword evidence="2" id="KW-1185">Reference proteome</keyword>
<dbReference type="Gene3D" id="3.10.129.10">
    <property type="entry name" value="Hotdog Thioesterase"/>
    <property type="match status" value="1"/>
</dbReference>
<dbReference type="Proteomes" id="UP001527925">
    <property type="component" value="Unassembled WGS sequence"/>
</dbReference>
<protein>
    <recommendedName>
        <fullName evidence="3">DUF4442 domain-containing protein</fullName>
    </recommendedName>
</protein>
<gene>
    <name evidence="1" type="ORF">HK105_208479</name>
</gene>
<dbReference type="InterPro" id="IPR027961">
    <property type="entry name" value="DUF4442"/>
</dbReference>
<dbReference type="SUPFAM" id="SSF54637">
    <property type="entry name" value="Thioesterase/thiol ester dehydrase-isomerase"/>
    <property type="match status" value="1"/>
</dbReference>